<evidence type="ECO:0000256" key="3">
    <source>
        <dbReference type="ARBA" id="ARBA00023157"/>
    </source>
</evidence>
<reference evidence="4 5" key="1">
    <citation type="submission" date="2019-09" db="EMBL/GenBank/DDBJ databases">
        <authorList>
            <person name="Ou C."/>
        </authorList>
    </citation>
    <scope>NUCLEOTIDE SEQUENCE [LARGE SCALE GENOMIC DNA]</scope>
    <source>
        <strain evidence="4">S2</strain>
        <tissue evidence="4">Leaf</tissue>
    </source>
</reference>
<gene>
    <name evidence="4" type="ORF">D8674_037141</name>
</gene>
<dbReference type="InterPro" id="IPR036549">
    <property type="entry name" value="CX6/COA6-like_sf"/>
</dbReference>
<dbReference type="Pfam" id="PF02297">
    <property type="entry name" value="COX6B"/>
    <property type="match status" value="1"/>
</dbReference>
<reference evidence="4 5" key="2">
    <citation type="submission" date="2019-11" db="EMBL/GenBank/DDBJ databases">
        <title>A de novo genome assembly of a pear dwarfing rootstock.</title>
        <authorList>
            <person name="Wang F."/>
            <person name="Wang J."/>
            <person name="Li S."/>
            <person name="Zhang Y."/>
            <person name="Fang M."/>
            <person name="Ma L."/>
            <person name="Zhao Y."/>
            <person name="Jiang S."/>
        </authorList>
    </citation>
    <scope>NUCLEOTIDE SEQUENCE [LARGE SCALE GENOMIC DNA]</scope>
    <source>
        <strain evidence="4">S2</strain>
        <tissue evidence="4">Leaf</tissue>
    </source>
</reference>
<dbReference type="SUPFAM" id="SSF47694">
    <property type="entry name" value="Cytochrome c oxidase subunit h"/>
    <property type="match status" value="1"/>
</dbReference>
<dbReference type="OrthoDB" id="1107506at2759"/>
<comment type="subcellular location">
    <subcellularLocation>
        <location evidence="1">Mitochondrion</location>
    </subcellularLocation>
</comment>
<protein>
    <submittedName>
        <fullName evidence="4">Cytochrome c oxidase subunit 6b-3-like</fullName>
    </submittedName>
</protein>
<keyword evidence="5" id="KW-1185">Reference proteome</keyword>
<evidence type="ECO:0000256" key="1">
    <source>
        <dbReference type="ARBA" id="ARBA00004173"/>
    </source>
</evidence>
<evidence type="ECO:0000256" key="2">
    <source>
        <dbReference type="ARBA" id="ARBA00023128"/>
    </source>
</evidence>
<dbReference type="Gene3D" id="1.10.10.140">
    <property type="entry name" value="Cytochrome c oxidase, subunit VIb"/>
    <property type="match status" value="1"/>
</dbReference>
<accession>A0A5N5G2S4</accession>
<dbReference type="Proteomes" id="UP000327157">
    <property type="component" value="Unassembled WGS sequence"/>
</dbReference>
<dbReference type="EMBL" id="SMOL01000577">
    <property type="protein sequence ID" value="KAB2604854.1"/>
    <property type="molecule type" value="Genomic_DNA"/>
</dbReference>
<proteinExistence type="predicted"/>
<sequence length="50" mass="5893">MRAEVEDNPTARHCYARCERFEKNYKSLCPVEWIESWDEEQKLGVFAGAV</sequence>
<keyword evidence="3" id="KW-1015">Disulfide bond</keyword>
<dbReference type="AlphaFoldDB" id="A0A5N5G2S4"/>
<dbReference type="GO" id="GO:0005739">
    <property type="term" value="C:mitochondrion"/>
    <property type="evidence" value="ECO:0007669"/>
    <property type="project" value="UniProtKB-SubCell"/>
</dbReference>
<evidence type="ECO:0000313" key="4">
    <source>
        <dbReference type="EMBL" id="KAB2604854.1"/>
    </source>
</evidence>
<dbReference type="InterPro" id="IPR048280">
    <property type="entry name" value="COX6B-like"/>
</dbReference>
<evidence type="ECO:0000313" key="5">
    <source>
        <dbReference type="Proteomes" id="UP000327157"/>
    </source>
</evidence>
<organism evidence="4 5">
    <name type="scientific">Pyrus ussuriensis x Pyrus communis</name>
    <dbReference type="NCBI Taxonomy" id="2448454"/>
    <lineage>
        <taxon>Eukaryota</taxon>
        <taxon>Viridiplantae</taxon>
        <taxon>Streptophyta</taxon>
        <taxon>Embryophyta</taxon>
        <taxon>Tracheophyta</taxon>
        <taxon>Spermatophyta</taxon>
        <taxon>Magnoliopsida</taxon>
        <taxon>eudicotyledons</taxon>
        <taxon>Gunneridae</taxon>
        <taxon>Pentapetalae</taxon>
        <taxon>rosids</taxon>
        <taxon>fabids</taxon>
        <taxon>Rosales</taxon>
        <taxon>Rosaceae</taxon>
        <taxon>Amygdaloideae</taxon>
        <taxon>Maleae</taxon>
        <taxon>Pyrus</taxon>
    </lineage>
</organism>
<keyword evidence="2" id="KW-0496">Mitochondrion</keyword>
<name>A0A5N5G2S4_9ROSA</name>
<comment type="caution">
    <text evidence="4">The sequence shown here is derived from an EMBL/GenBank/DDBJ whole genome shotgun (WGS) entry which is preliminary data.</text>
</comment>